<protein>
    <submittedName>
        <fullName evidence="1">Uncharacterized protein</fullName>
    </submittedName>
</protein>
<organism evidence="1 2">
    <name type="scientific">Planctopirus hydrillae</name>
    <dbReference type="NCBI Taxonomy" id="1841610"/>
    <lineage>
        <taxon>Bacteria</taxon>
        <taxon>Pseudomonadati</taxon>
        <taxon>Planctomycetota</taxon>
        <taxon>Planctomycetia</taxon>
        <taxon>Planctomycetales</taxon>
        <taxon>Planctomycetaceae</taxon>
        <taxon>Planctopirus</taxon>
    </lineage>
</organism>
<keyword evidence="2" id="KW-1185">Reference proteome</keyword>
<gene>
    <name evidence="1" type="ORF">A6X21_22885</name>
</gene>
<dbReference type="STRING" id="1841610.A6X21_22885"/>
<sequence>MSRIIRRLDSITTEQTFIQLKVIDPLDVVAVGWLEDAFFGNQAFLRKPRRVVEKILAMITAKVTPKSSKERWRSFPDISAVSIDPRFDRTIIEANVLRLGLNLNSKAAGLASSQRFIRLSAGCP</sequence>
<evidence type="ECO:0000313" key="2">
    <source>
        <dbReference type="Proteomes" id="UP000094828"/>
    </source>
</evidence>
<dbReference type="Proteomes" id="UP000094828">
    <property type="component" value="Unassembled WGS sequence"/>
</dbReference>
<accession>A0A1C3ECV3</accession>
<reference evidence="1 2" key="1">
    <citation type="submission" date="2016-05" db="EMBL/GenBank/DDBJ databases">
        <title>Genomic and physiological characterization of Planctopirus sp. isolated from fresh water lake.</title>
        <authorList>
            <person name="Subhash Y."/>
            <person name="Ramana C."/>
        </authorList>
    </citation>
    <scope>NUCLEOTIDE SEQUENCE [LARGE SCALE GENOMIC DNA]</scope>
    <source>
        <strain evidence="1 2">JC280</strain>
    </source>
</reference>
<dbReference type="AlphaFoldDB" id="A0A1C3ECV3"/>
<evidence type="ECO:0000313" key="1">
    <source>
        <dbReference type="EMBL" id="ODA31040.1"/>
    </source>
</evidence>
<dbReference type="EMBL" id="LYDR01000093">
    <property type="protein sequence ID" value="ODA31040.1"/>
    <property type="molecule type" value="Genomic_DNA"/>
</dbReference>
<proteinExistence type="predicted"/>
<name>A0A1C3ECV3_9PLAN</name>
<comment type="caution">
    <text evidence="1">The sequence shown here is derived from an EMBL/GenBank/DDBJ whole genome shotgun (WGS) entry which is preliminary data.</text>
</comment>